<sequence>MEKGKELIEKYKGYILDPEGNAVEIMEMLFVREKIQDFLESPDQITIIPPELHRTVMELDDQLWHNIDTFFEIIGGVELKAARSKLGNPPRFHWWWYLDELIPGKAVSAG</sequence>
<dbReference type="EMBL" id="MAYW01000157">
    <property type="protein sequence ID" value="ODS30966.1"/>
    <property type="molecule type" value="Genomic_DNA"/>
</dbReference>
<reference evidence="1 2" key="1">
    <citation type="submission" date="2016-07" db="EMBL/GenBank/DDBJ databases">
        <title>Draft genome of Scalindua rubra, obtained from a brine-seawater interface in the Red Sea, sheds light on salt adaptation in anammox bacteria.</title>
        <authorList>
            <person name="Speth D.R."/>
            <person name="Lagkouvardos I."/>
            <person name="Wang Y."/>
            <person name="Qian P.-Y."/>
            <person name="Dutilh B.E."/>
            <person name="Jetten M.S."/>
        </authorList>
    </citation>
    <scope>NUCLEOTIDE SEQUENCE [LARGE SCALE GENOMIC DNA]</scope>
    <source>
        <strain evidence="1">BSI-1</strain>
    </source>
</reference>
<protein>
    <submittedName>
        <fullName evidence="1">Uncharacterized protein</fullName>
    </submittedName>
</protein>
<dbReference type="AlphaFoldDB" id="A0A1E3X5N6"/>
<accession>A0A1E3X5N6</accession>
<evidence type="ECO:0000313" key="1">
    <source>
        <dbReference type="EMBL" id="ODS30966.1"/>
    </source>
</evidence>
<name>A0A1E3X5N6_9BACT</name>
<dbReference type="Proteomes" id="UP000094056">
    <property type="component" value="Unassembled WGS sequence"/>
</dbReference>
<proteinExistence type="predicted"/>
<gene>
    <name evidence="1" type="ORF">SCARUB_03928</name>
</gene>
<organism evidence="1 2">
    <name type="scientific">Candidatus Scalindua rubra</name>
    <dbReference type="NCBI Taxonomy" id="1872076"/>
    <lineage>
        <taxon>Bacteria</taxon>
        <taxon>Pseudomonadati</taxon>
        <taxon>Planctomycetota</taxon>
        <taxon>Candidatus Brocadiia</taxon>
        <taxon>Candidatus Brocadiales</taxon>
        <taxon>Candidatus Scalinduaceae</taxon>
        <taxon>Candidatus Scalindua</taxon>
    </lineage>
</organism>
<evidence type="ECO:0000313" key="2">
    <source>
        <dbReference type="Proteomes" id="UP000094056"/>
    </source>
</evidence>
<comment type="caution">
    <text evidence="1">The sequence shown here is derived from an EMBL/GenBank/DDBJ whole genome shotgun (WGS) entry which is preliminary data.</text>
</comment>